<dbReference type="AlphaFoldDB" id="A0A562RXD6"/>
<dbReference type="RefSeq" id="WP_145831385.1">
    <property type="nucleotide sequence ID" value="NZ_VLLA01000003.1"/>
</dbReference>
<dbReference type="SUPFAM" id="SSF53335">
    <property type="entry name" value="S-adenosyl-L-methionine-dependent methyltransferases"/>
    <property type="match status" value="1"/>
</dbReference>
<organism evidence="2 3">
    <name type="scientific">Bradyrhizobium huanghuaihaiense</name>
    <dbReference type="NCBI Taxonomy" id="990078"/>
    <lineage>
        <taxon>Bacteria</taxon>
        <taxon>Pseudomonadati</taxon>
        <taxon>Pseudomonadota</taxon>
        <taxon>Alphaproteobacteria</taxon>
        <taxon>Hyphomicrobiales</taxon>
        <taxon>Nitrobacteraceae</taxon>
        <taxon>Bradyrhizobium</taxon>
    </lineage>
</organism>
<reference evidence="2 3" key="1">
    <citation type="journal article" date="2015" name="Stand. Genomic Sci.">
        <title>Genomic Encyclopedia of Bacterial and Archaeal Type Strains, Phase III: the genomes of soil and plant-associated and newly described type strains.</title>
        <authorList>
            <person name="Whitman W.B."/>
            <person name="Woyke T."/>
            <person name="Klenk H.P."/>
            <person name="Zhou Y."/>
            <person name="Lilburn T.G."/>
            <person name="Beck B.J."/>
            <person name="De Vos P."/>
            <person name="Vandamme P."/>
            <person name="Eisen J.A."/>
            <person name="Garrity G."/>
            <person name="Hugenholtz P."/>
            <person name="Kyrpides N.C."/>
        </authorList>
    </citation>
    <scope>NUCLEOTIDE SEQUENCE [LARGE SCALE GENOMIC DNA]</scope>
    <source>
        <strain evidence="2 3">CGMCC 1.10948</strain>
    </source>
</reference>
<evidence type="ECO:0000313" key="2">
    <source>
        <dbReference type="EMBL" id="TWI73623.1"/>
    </source>
</evidence>
<proteinExistence type="predicted"/>
<dbReference type="Proteomes" id="UP000316291">
    <property type="component" value="Unassembled WGS sequence"/>
</dbReference>
<dbReference type="InterPro" id="IPR029063">
    <property type="entry name" value="SAM-dependent_MTases_sf"/>
</dbReference>
<name>A0A562RXD6_9BRAD</name>
<sequence>MQNRSHAVMAQRTEAADSPDDFPTPPWATRGFMEHVLAEFGPFKKLSCLEPACGAGHMAKVLKEYFREVRSSDAYKYGYGSVRNYLDVPYEANAVDWVITNPPFRLAEDFVQRSLIVAREGVAVLVRTVFIESVGRYRNLFETTPPAICAQYAERVPMVKGRLDRKASTATGYAWLVWKKSGSRSTRLMWIPPCRKDLERDRDYPPNR</sequence>
<evidence type="ECO:0008006" key="4">
    <source>
        <dbReference type="Google" id="ProtNLM"/>
    </source>
</evidence>
<evidence type="ECO:0000313" key="3">
    <source>
        <dbReference type="Proteomes" id="UP000316291"/>
    </source>
</evidence>
<keyword evidence="3" id="KW-1185">Reference proteome</keyword>
<dbReference type="OrthoDB" id="1079385at2"/>
<accession>A0A562RXD6</accession>
<protein>
    <recommendedName>
        <fullName evidence="4">Methyltransferase family protein</fullName>
    </recommendedName>
</protein>
<feature type="region of interest" description="Disordered" evidence="1">
    <location>
        <begin position="1"/>
        <end position="23"/>
    </location>
</feature>
<dbReference type="EMBL" id="VLLA01000003">
    <property type="protein sequence ID" value="TWI73623.1"/>
    <property type="molecule type" value="Genomic_DNA"/>
</dbReference>
<comment type="caution">
    <text evidence="2">The sequence shown here is derived from an EMBL/GenBank/DDBJ whole genome shotgun (WGS) entry which is preliminary data.</text>
</comment>
<gene>
    <name evidence="2" type="ORF">IQ16_01761</name>
</gene>
<evidence type="ECO:0000256" key="1">
    <source>
        <dbReference type="SAM" id="MobiDB-lite"/>
    </source>
</evidence>